<name>A0A8J7BZ19_9CYAN</name>
<sequence length="290" mass="32561">MTIDNFTVRQMLRSELDLIIDWAAVEGWNPGIYDAECFYQADRCGFFVGELNNELVASMDAVAYSVYFAVIGFYIVKPQFRGRGFGMKMWRAAMAYLGTERNISLDGVLAQQENYQKSGFKIAYRHIRYEAKGKGVVPDGIVELKTVPFEKLVAYDLELFPESRCLATSRFASTQFLRLWINQPNSTALGVVRDGHIVGYGVIRPSYTGLRIGPLNADDEQIAEQLLLALLAFGTEARVFLDVPDANPEAIKLAQRYGMKPVSEVARMYNKEIPNLPINRVFAVTSIEVG</sequence>
<dbReference type="InterPro" id="IPR000182">
    <property type="entry name" value="GNAT_dom"/>
</dbReference>
<dbReference type="AlphaFoldDB" id="A0A8J7BZ19"/>
<dbReference type="InterPro" id="IPR052729">
    <property type="entry name" value="Acyl/Acetyltrans_Enzymes"/>
</dbReference>
<dbReference type="RefSeq" id="WP_190832792.1">
    <property type="nucleotide sequence ID" value="NZ_CAWPPI010000074.1"/>
</dbReference>
<dbReference type="Pfam" id="PF18014">
    <property type="entry name" value="Acetyltransf_18"/>
    <property type="match status" value="1"/>
</dbReference>
<dbReference type="InterPro" id="IPR041496">
    <property type="entry name" value="YitH/HolE_GNAT"/>
</dbReference>
<dbReference type="Proteomes" id="UP000629098">
    <property type="component" value="Unassembled WGS sequence"/>
</dbReference>
<dbReference type="InterPro" id="IPR016181">
    <property type="entry name" value="Acyl_CoA_acyltransferase"/>
</dbReference>
<dbReference type="PROSITE" id="PS51186">
    <property type="entry name" value="GNAT"/>
    <property type="match status" value="2"/>
</dbReference>
<reference evidence="2" key="1">
    <citation type="submission" date="2020-09" db="EMBL/GenBank/DDBJ databases">
        <title>Iningainema tapete sp. nov. (Scytonemataceae, Cyanobacteria) from greenhouses in central Florida (USA) produces two types of nodularin with biosynthetic potential for microcystin-LR and anabaenopeptins.</title>
        <authorList>
            <person name="Berthold D.E."/>
            <person name="Lefler F.W."/>
            <person name="Huang I.-S."/>
            <person name="Abdulla H."/>
            <person name="Zimba P.V."/>
            <person name="Laughinghouse H.D. IV."/>
        </authorList>
    </citation>
    <scope>NUCLEOTIDE SEQUENCE</scope>
    <source>
        <strain evidence="2">BLCCT55</strain>
    </source>
</reference>
<accession>A0A8J7BZ19</accession>
<dbReference type="EMBL" id="JACXAE010000074">
    <property type="protein sequence ID" value="MBD2774993.1"/>
    <property type="molecule type" value="Genomic_DNA"/>
</dbReference>
<evidence type="ECO:0000259" key="1">
    <source>
        <dbReference type="PROSITE" id="PS51186"/>
    </source>
</evidence>
<protein>
    <submittedName>
        <fullName evidence="2">GNAT family N-acetyltransferase</fullName>
    </submittedName>
</protein>
<dbReference type="Gene3D" id="3.40.630.30">
    <property type="match status" value="1"/>
</dbReference>
<proteinExistence type="predicted"/>
<organism evidence="2 3">
    <name type="scientific">Iningainema tapete BLCC-T55</name>
    <dbReference type="NCBI Taxonomy" id="2748662"/>
    <lineage>
        <taxon>Bacteria</taxon>
        <taxon>Bacillati</taxon>
        <taxon>Cyanobacteriota</taxon>
        <taxon>Cyanophyceae</taxon>
        <taxon>Nostocales</taxon>
        <taxon>Scytonemataceae</taxon>
        <taxon>Iningainema tapete</taxon>
    </lineage>
</organism>
<dbReference type="PANTHER" id="PTHR47237:SF1">
    <property type="entry name" value="SLL0310 PROTEIN"/>
    <property type="match status" value="1"/>
</dbReference>
<dbReference type="CDD" id="cd04301">
    <property type="entry name" value="NAT_SF"/>
    <property type="match status" value="1"/>
</dbReference>
<dbReference type="SUPFAM" id="SSF55729">
    <property type="entry name" value="Acyl-CoA N-acyltransferases (Nat)"/>
    <property type="match status" value="1"/>
</dbReference>
<evidence type="ECO:0000313" key="2">
    <source>
        <dbReference type="EMBL" id="MBD2774993.1"/>
    </source>
</evidence>
<dbReference type="Gene3D" id="3.40.630.90">
    <property type="match status" value="1"/>
</dbReference>
<feature type="domain" description="N-acetyltransferase" evidence="1">
    <location>
        <begin position="6"/>
        <end position="148"/>
    </location>
</feature>
<comment type="caution">
    <text evidence="2">The sequence shown here is derived from an EMBL/GenBank/DDBJ whole genome shotgun (WGS) entry which is preliminary data.</text>
</comment>
<keyword evidence="3" id="KW-1185">Reference proteome</keyword>
<evidence type="ECO:0000313" key="3">
    <source>
        <dbReference type="Proteomes" id="UP000629098"/>
    </source>
</evidence>
<dbReference type="Pfam" id="PF00583">
    <property type="entry name" value="Acetyltransf_1"/>
    <property type="match status" value="1"/>
</dbReference>
<feature type="domain" description="N-acetyltransferase" evidence="1">
    <location>
        <begin position="139"/>
        <end position="277"/>
    </location>
</feature>
<dbReference type="PANTHER" id="PTHR47237">
    <property type="entry name" value="SLL0310 PROTEIN"/>
    <property type="match status" value="1"/>
</dbReference>
<dbReference type="GO" id="GO:0016747">
    <property type="term" value="F:acyltransferase activity, transferring groups other than amino-acyl groups"/>
    <property type="evidence" value="ECO:0007669"/>
    <property type="project" value="InterPro"/>
</dbReference>
<gene>
    <name evidence="2" type="ORF">ICL16_23740</name>
</gene>